<organism evidence="1 2">
    <name type="scientific">Araneus ventricosus</name>
    <name type="common">Orbweaver spider</name>
    <name type="synonym">Epeira ventricosa</name>
    <dbReference type="NCBI Taxonomy" id="182803"/>
    <lineage>
        <taxon>Eukaryota</taxon>
        <taxon>Metazoa</taxon>
        <taxon>Ecdysozoa</taxon>
        <taxon>Arthropoda</taxon>
        <taxon>Chelicerata</taxon>
        <taxon>Arachnida</taxon>
        <taxon>Araneae</taxon>
        <taxon>Araneomorphae</taxon>
        <taxon>Entelegynae</taxon>
        <taxon>Araneoidea</taxon>
        <taxon>Araneidae</taxon>
        <taxon>Araneus</taxon>
    </lineage>
</organism>
<keyword evidence="2" id="KW-1185">Reference proteome</keyword>
<dbReference type="AlphaFoldDB" id="A0A4Y2FPB1"/>
<accession>A0A4Y2FPB1</accession>
<evidence type="ECO:0000313" key="1">
    <source>
        <dbReference type="EMBL" id="GBM42867.1"/>
    </source>
</evidence>
<reference evidence="1 2" key="1">
    <citation type="journal article" date="2019" name="Sci. Rep.">
        <title>Orb-weaving spider Araneus ventricosus genome elucidates the spidroin gene catalogue.</title>
        <authorList>
            <person name="Kono N."/>
            <person name="Nakamura H."/>
            <person name="Ohtoshi R."/>
            <person name="Moran D.A.P."/>
            <person name="Shinohara A."/>
            <person name="Yoshida Y."/>
            <person name="Fujiwara M."/>
            <person name="Mori M."/>
            <person name="Tomita M."/>
            <person name="Arakawa K."/>
        </authorList>
    </citation>
    <scope>NUCLEOTIDE SEQUENCE [LARGE SCALE GENOMIC DNA]</scope>
</reference>
<dbReference type="EMBL" id="BGPR01001008">
    <property type="protein sequence ID" value="GBM42867.1"/>
    <property type="molecule type" value="Genomic_DNA"/>
</dbReference>
<name>A0A4Y2FPB1_ARAVE</name>
<comment type="caution">
    <text evidence="1">The sequence shown here is derived from an EMBL/GenBank/DDBJ whole genome shotgun (WGS) entry which is preliminary data.</text>
</comment>
<evidence type="ECO:0000313" key="2">
    <source>
        <dbReference type="Proteomes" id="UP000499080"/>
    </source>
</evidence>
<proteinExistence type="predicted"/>
<sequence length="94" mass="10445">MGLSFTTARRQANPFLAGQLRPLHSRKFIHYQSLRSSIPSITNFLGEPRTPGPPTLAAVLIFQSKWSDGYCERLGTNFHSGGFCQYEATGTKLL</sequence>
<protein>
    <submittedName>
        <fullName evidence="1">Uncharacterized protein</fullName>
    </submittedName>
</protein>
<dbReference type="Proteomes" id="UP000499080">
    <property type="component" value="Unassembled WGS sequence"/>
</dbReference>
<gene>
    <name evidence="1" type="ORF">AVEN_245694_1</name>
</gene>